<dbReference type="EMBL" id="RYZW01000276">
    <property type="protein sequence ID" value="TDZ36252.1"/>
    <property type="molecule type" value="Genomic_DNA"/>
</dbReference>
<comment type="caution">
    <text evidence="2">The sequence shown here is derived from an EMBL/GenBank/DDBJ whole genome shotgun (WGS) entry which is preliminary data.</text>
</comment>
<reference evidence="2 3" key="1">
    <citation type="submission" date="2018-12" db="EMBL/GenBank/DDBJ databases">
        <title>Genome sequence and assembly of Colletotrichum trifolii.</title>
        <authorList>
            <person name="Gan P."/>
            <person name="Shirasu K."/>
        </authorList>
    </citation>
    <scope>NUCLEOTIDE SEQUENCE [LARGE SCALE GENOMIC DNA]</scope>
    <source>
        <strain evidence="2 3">543-2</strain>
    </source>
</reference>
<feature type="compositionally biased region" description="Polar residues" evidence="1">
    <location>
        <begin position="87"/>
        <end position="98"/>
    </location>
</feature>
<protein>
    <submittedName>
        <fullName evidence="2">Uncharacterized protein</fullName>
    </submittedName>
</protein>
<evidence type="ECO:0000256" key="1">
    <source>
        <dbReference type="SAM" id="MobiDB-lite"/>
    </source>
</evidence>
<name>A0A4R8QC20_COLTR</name>
<feature type="region of interest" description="Disordered" evidence="1">
    <location>
        <begin position="128"/>
        <end position="151"/>
    </location>
</feature>
<keyword evidence="3" id="KW-1185">Reference proteome</keyword>
<organism evidence="2 3">
    <name type="scientific">Colletotrichum trifolii</name>
    <dbReference type="NCBI Taxonomy" id="5466"/>
    <lineage>
        <taxon>Eukaryota</taxon>
        <taxon>Fungi</taxon>
        <taxon>Dikarya</taxon>
        <taxon>Ascomycota</taxon>
        <taxon>Pezizomycotina</taxon>
        <taxon>Sordariomycetes</taxon>
        <taxon>Hypocreomycetidae</taxon>
        <taxon>Glomerellales</taxon>
        <taxon>Glomerellaceae</taxon>
        <taxon>Colletotrichum</taxon>
        <taxon>Colletotrichum orbiculare species complex</taxon>
    </lineage>
</organism>
<evidence type="ECO:0000313" key="2">
    <source>
        <dbReference type="EMBL" id="TDZ36252.1"/>
    </source>
</evidence>
<feature type="region of interest" description="Disordered" evidence="1">
    <location>
        <begin position="1"/>
        <end position="116"/>
    </location>
</feature>
<feature type="compositionally biased region" description="Basic and acidic residues" evidence="1">
    <location>
        <begin position="101"/>
        <end position="113"/>
    </location>
</feature>
<sequence length="206" mass="22189">MPRAKKPETPGRTRLAESVAIPSARVRKTPAAEKTPSKKTALAATPIASKPSPASRSRAYAASQPLRRNAQKTATPRHQAWPYPVSQDESSVRSQHGRSASHLDPRAINRDSSDIVSNDLEELSPVLARIQPSRNSASKSNQDTRLGSHQSDVAGLSDRVYAAASFRVSNGPVNDALIQKAKKALEELFHGCDVDTSTTTMVSLDD</sequence>
<feature type="compositionally biased region" description="Basic and acidic residues" evidence="1">
    <location>
        <begin position="1"/>
        <end position="15"/>
    </location>
</feature>
<feature type="compositionally biased region" description="Low complexity" evidence="1">
    <location>
        <begin position="48"/>
        <end position="63"/>
    </location>
</feature>
<dbReference type="Proteomes" id="UP000295703">
    <property type="component" value="Unassembled WGS sequence"/>
</dbReference>
<proteinExistence type="predicted"/>
<evidence type="ECO:0000313" key="3">
    <source>
        <dbReference type="Proteomes" id="UP000295703"/>
    </source>
</evidence>
<accession>A0A4R8QC20</accession>
<gene>
    <name evidence="2" type="ORF">CTRI78_v011351</name>
</gene>
<dbReference type="AlphaFoldDB" id="A0A4R8QC20"/>
<feature type="compositionally biased region" description="Polar residues" evidence="1">
    <location>
        <begin position="132"/>
        <end position="151"/>
    </location>
</feature>